<dbReference type="EMBL" id="JAPEUR010000082">
    <property type="protein sequence ID" value="KAJ4322459.1"/>
    <property type="molecule type" value="Genomic_DNA"/>
</dbReference>
<organism evidence="1 2">
    <name type="scientific">Fusarium piperis</name>
    <dbReference type="NCBI Taxonomy" id="1435070"/>
    <lineage>
        <taxon>Eukaryota</taxon>
        <taxon>Fungi</taxon>
        <taxon>Dikarya</taxon>
        <taxon>Ascomycota</taxon>
        <taxon>Pezizomycotina</taxon>
        <taxon>Sordariomycetes</taxon>
        <taxon>Hypocreomycetidae</taxon>
        <taxon>Hypocreales</taxon>
        <taxon>Nectriaceae</taxon>
        <taxon>Fusarium</taxon>
        <taxon>Fusarium solani species complex</taxon>
    </lineage>
</organism>
<evidence type="ECO:0000313" key="1">
    <source>
        <dbReference type="EMBL" id="KAJ4322459.1"/>
    </source>
</evidence>
<evidence type="ECO:0008006" key="3">
    <source>
        <dbReference type="Google" id="ProtNLM"/>
    </source>
</evidence>
<dbReference type="InterPro" id="IPR011032">
    <property type="entry name" value="GroES-like_sf"/>
</dbReference>
<proteinExistence type="predicted"/>
<dbReference type="AlphaFoldDB" id="A0A9W8WEX3"/>
<dbReference type="Gene3D" id="3.90.180.10">
    <property type="entry name" value="Medium-chain alcohol dehydrogenases, catalytic domain"/>
    <property type="match status" value="1"/>
</dbReference>
<gene>
    <name evidence="1" type="ORF">N0V84_004815</name>
</gene>
<dbReference type="SUPFAM" id="SSF50129">
    <property type="entry name" value="GroES-like"/>
    <property type="match status" value="1"/>
</dbReference>
<evidence type="ECO:0000313" key="2">
    <source>
        <dbReference type="Proteomes" id="UP001140502"/>
    </source>
</evidence>
<dbReference type="Proteomes" id="UP001140502">
    <property type="component" value="Unassembled WGS sequence"/>
</dbReference>
<sequence>MPAPRTTKAWRVEGTGSLDCLKFHKELALPELSDNDVLVKFHAASLNYRDLIIPISGRATILSPWRRMSSQAPTEPEKL</sequence>
<protein>
    <recommendedName>
        <fullName evidence="3">Alcohol dehydrogenase</fullName>
    </recommendedName>
</protein>
<name>A0A9W8WEX3_9HYPO</name>
<reference evidence="1" key="1">
    <citation type="submission" date="2022-10" db="EMBL/GenBank/DDBJ databases">
        <title>Tapping the CABI collections for fungal endophytes: first genome assemblies for Collariella, Neodidymelliopsis, Ascochyta clinopodiicola, Didymella pomorum, Didymosphaeria variabile, Neocosmospora piperis and Neocucurbitaria cava.</title>
        <authorList>
            <person name="Hill R."/>
        </authorList>
    </citation>
    <scope>NUCLEOTIDE SEQUENCE</scope>
    <source>
        <strain evidence="1">IMI 366586</strain>
    </source>
</reference>
<keyword evidence="2" id="KW-1185">Reference proteome</keyword>
<dbReference type="OrthoDB" id="3509362at2759"/>
<accession>A0A9W8WEX3</accession>
<comment type="caution">
    <text evidence="1">The sequence shown here is derived from an EMBL/GenBank/DDBJ whole genome shotgun (WGS) entry which is preliminary data.</text>
</comment>